<dbReference type="Pfam" id="PF13410">
    <property type="entry name" value="GST_C_2"/>
    <property type="match status" value="1"/>
</dbReference>
<dbReference type="OrthoDB" id="9795329at2"/>
<keyword evidence="2" id="KW-0808">Transferase</keyword>
<organism evidence="2 3">
    <name type="scientific">Camelimonas lactis</name>
    <dbReference type="NCBI Taxonomy" id="659006"/>
    <lineage>
        <taxon>Bacteria</taxon>
        <taxon>Pseudomonadati</taxon>
        <taxon>Pseudomonadota</taxon>
        <taxon>Alphaproteobacteria</taxon>
        <taxon>Hyphomicrobiales</taxon>
        <taxon>Chelatococcaceae</taxon>
        <taxon>Camelimonas</taxon>
    </lineage>
</organism>
<evidence type="ECO:0000313" key="2">
    <source>
        <dbReference type="EMBL" id="TCO13292.1"/>
    </source>
</evidence>
<accession>A0A4R2GSK0</accession>
<dbReference type="InterPro" id="IPR036282">
    <property type="entry name" value="Glutathione-S-Trfase_C_sf"/>
</dbReference>
<dbReference type="GO" id="GO:0016740">
    <property type="term" value="F:transferase activity"/>
    <property type="evidence" value="ECO:0007669"/>
    <property type="project" value="UniProtKB-KW"/>
</dbReference>
<feature type="domain" description="GST N-terminal" evidence="1">
    <location>
        <begin position="1"/>
        <end position="80"/>
    </location>
</feature>
<dbReference type="InterPro" id="IPR036249">
    <property type="entry name" value="Thioredoxin-like_sf"/>
</dbReference>
<dbReference type="SUPFAM" id="SSF52833">
    <property type="entry name" value="Thioredoxin-like"/>
    <property type="match status" value="1"/>
</dbReference>
<reference evidence="2 3" key="1">
    <citation type="submission" date="2019-03" db="EMBL/GenBank/DDBJ databases">
        <title>Genomic Encyclopedia of Type Strains, Phase IV (KMG-IV): sequencing the most valuable type-strain genomes for metagenomic binning, comparative biology and taxonomic classification.</title>
        <authorList>
            <person name="Goeker M."/>
        </authorList>
    </citation>
    <scope>NUCLEOTIDE SEQUENCE [LARGE SCALE GENOMIC DNA]</scope>
    <source>
        <strain evidence="2 3">DSM 22958</strain>
    </source>
</reference>
<dbReference type="RefSeq" id="WP_132006037.1">
    <property type="nucleotide sequence ID" value="NZ_JBHUNN010000002.1"/>
</dbReference>
<dbReference type="Pfam" id="PF13417">
    <property type="entry name" value="GST_N_3"/>
    <property type="match status" value="1"/>
</dbReference>
<proteinExistence type="predicted"/>
<dbReference type="SUPFAM" id="SSF47616">
    <property type="entry name" value="GST C-terminal domain-like"/>
    <property type="match status" value="1"/>
</dbReference>
<dbReference type="CDD" id="cd03205">
    <property type="entry name" value="GST_C_6"/>
    <property type="match status" value="1"/>
</dbReference>
<dbReference type="InterPro" id="IPR004045">
    <property type="entry name" value="Glutathione_S-Trfase_N"/>
</dbReference>
<dbReference type="Proteomes" id="UP000294881">
    <property type="component" value="Unassembled WGS sequence"/>
</dbReference>
<gene>
    <name evidence="2" type="ORF">EV666_1062</name>
</gene>
<comment type="caution">
    <text evidence="2">The sequence shown here is derived from an EMBL/GenBank/DDBJ whole genome shotgun (WGS) entry which is preliminary data.</text>
</comment>
<keyword evidence="3" id="KW-1185">Reference proteome</keyword>
<evidence type="ECO:0000313" key="3">
    <source>
        <dbReference type="Proteomes" id="UP000294881"/>
    </source>
</evidence>
<protein>
    <submittedName>
        <fullName evidence="2">Glutathione S-transferase</fullName>
    </submittedName>
</protein>
<dbReference type="AlphaFoldDB" id="A0A4R2GSK0"/>
<name>A0A4R2GSK0_9HYPH</name>
<sequence>MLLRTSPFSPFVRMALIAIDVLGLTDRVGAQPATVMPPDPELARQNPLGKIPVLVLDDGRTLYDSRVIIDYLDHAAGGGLIIPAGAARYEALRVQALAIGMIEAAVLQVYEARYRPEERRHQPWVDAQAAKVAAGLAAFEETPPPCPGASCHGRPDVGQIALACALGYLDLRFDGAWRQSHPRLVSWLAAFDKAVPAFEATRPAT</sequence>
<dbReference type="PROSITE" id="PS50404">
    <property type="entry name" value="GST_NTER"/>
    <property type="match status" value="1"/>
</dbReference>
<dbReference type="Gene3D" id="1.20.1050.10">
    <property type="match status" value="1"/>
</dbReference>
<evidence type="ECO:0000259" key="1">
    <source>
        <dbReference type="PROSITE" id="PS50404"/>
    </source>
</evidence>
<dbReference type="EMBL" id="SLWL01000006">
    <property type="protein sequence ID" value="TCO13292.1"/>
    <property type="molecule type" value="Genomic_DNA"/>
</dbReference>
<dbReference type="Gene3D" id="3.40.30.10">
    <property type="entry name" value="Glutaredoxin"/>
    <property type="match status" value="1"/>
</dbReference>